<name>D8LIP5_ECTSI</name>
<accession>D8LIP5</accession>
<evidence type="ECO:0000313" key="2">
    <source>
        <dbReference type="Proteomes" id="UP000002630"/>
    </source>
</evidence>
<evidence type="ECO:0000313" key="1">
    <source>
        <dbReference type="EMBL" id="CBN75955.1"/>
    </source>
</evidence>
<sequence length="30" mass="3256">MDMDGFSATIICKDIAPDDGQEEEVVVNGR</sequence>
<gene>
    <name evidence="1" type="ORF">Esi_0220_0059</name>
</gene>
<dbReference type="Proteomes" id="UP000002630">
    <property type="component" value="Linkage Group LG23"/>
</dbReference>
<reference evidence="1 2" key="1">
    <citation type="journal article" date="2010" name="Nature">
        <title>The Ectocarpus genome and the independent evolution of multicellularity in brown algae.</title>
        <authorList>
            <person name="Cock J.M."/>
            <person name="Sterck L."/>
            <person name="Rouze P."/>
            <person name="Scornet D."/>
            <person name="Allen A.E."/>
            <person name="Amoutzias G."/>
            <person name="Anthouard V."/>
            <person name="Artiguenave F."/>
            <person name="Aury J.M."/>
            <person name="Badger J.H."/>
            <person name="Beszteri B."/>
            <person name="Billiau K."/>
            <person name="Bonnet E."/>
            <person name="Bothwell J.H."/>
            <person name="Bowler C."/>
            <person name="Boyen C."/>
            <person name="Brownlee C."/>
            <person name="Carrano C.J."/>
            <person name="Charrier B."/>
            <person name="Cho G.Y."/>
            <person name="Coelho S.M."/>
            <person name="Collen J."/>
            <person name="Corre E."/>
            <person name="Da Silva C."/>
            <person name="Delage L."/>
            <person name="Delaroque N."/>
            <person name="Dittami S.M."/>
            <person name="Doulbeau S."/>
            <person name="Elias M."/>
            <person name="Farnham G."/>
            <person name="Gachon C.M."/>
            <person name="Gschloessl B."/>
            <person name="Heesch S."/>
            <person name="Jabbari K."/>
            <person name="Jubin C."/>
            <person name="Kawai H."/>
            <person name="Kimura K."/>
            <person name="Kloareg B."/>
            <person name="Kupper F.C."/>
            <person name="Lang D."/>
            <person name="Le Bail A."/>
            <person name="Leblanc C."/>
            <person name="Lerouge P."/>
            <person name="Lohr M."/>
            <person name="Lopez P.J."/>
            <person name="Martens C."/>
            <person name="Maumus F."/>
            <person name="Michel G."/>
            <person name="Miranda-Saavedra D."/>
            <person name="Morales J."/>
            <person name="Moreau H."/>
            <person name="Motomura T."/>
            <person name="Nagasato C."/>
            <person name="Napoli C.A."/>
            <person name="Nelson D.R."/>
            <person name="Nyvall-Collen P."/>
            <person name="Peters A.F."/>
            <person name="Pommier C."/>
            <person name="Potin P."/>
            <person name="Poulain J."/>
            <person name="Quesneville H."/>
            <person name="Read B."/>
            <person name="Rensing S.A."/>
            <person name="Ritter A."/>
            <person name="Rousvoal S."/>
            <person name="Samanta M."/>
            <person name="Samson G."/>
            <person name="Schroeder D.C."/>
            <person name="Segurens B."/>
            <person name="Strittmatter M."/>
            <person name="Tonon T."/>
            <person name="Tregear J.W."/>
            <person name="Valentin K."/>
            <person name="von Dassow P."/>
            <person name="Yamagishi T."/>
            <person name="Van de Peer Y."/>
            <person name="Wincker P."/>
        </authorList>
    </citation>
    <scope>NUCLEOTIDE SEQUENCE [LARGE SCALE GENOMIC DNA]</scope>
    <source>
        <strain evidence="2">Ec32 / CCAP1310/4</strain>
    </source>
</reference>
<dbReference type="EMBL" id="FN649748">
    <property type="protein sequence ID" value="CBN75955.1"/>
    <property type="molecule type" value="Genomic_DNA"/>
</dbReference>
<proteinExistence type="predicted"/>
<dbReference type="EMBL" id="FN648399">
    <property type="protein sequence ID" value="CBN75955.1"/>
    <property type="molecule type" value="Genomic_DNA"/>
</dbReference>
<keyword evidence="2" id="KW-1185">Reference proteome</keyword>
<protein>
    <submittedName>
        <fullName evidence="1">Uncharacterized protein</fullName>
    </submittedName>
</protein>
<dbReference type="AlphaFoldDB" id="D8LIP5"/>
<organism evidence="1 2">
    <name type="scientific">Ectocarpus siliculosus</name>
    <name type="common">Brown alga</name>
    <name type="synonym">Conferva siliculosa</name>
    <dbReference type="NCBI Taxonomy" id="2880"/>
    <lineage>
        <taxon>Eukaryota</taxon>
        <taxon>Sar</taxon>
        <taxon>Stramenopiles</taxon>
        <taxon>Ochrophyta</taxon>
        <taxon>PX clade</taxon>
        <taxon>Phaeophyceae</taxon>
        <taxon>Ectocarpales</taxon>
        <taxon>Ectocarpaceae</taxon>
        <taxon>Ectocarpus</taxon>
    </lineage>
</organism>
<dbReference type="InParanoid" id="D8LIP5"/>